<dbReference type="KEGG" id="psua:FLK61_37870"/>
<dbReference type="InterPro" id="IPR004509">
    <property type="entry name" value="Competence_ComEA_HhH"/>
</dbReference>
<dbReference type="EMBL" id="CP041372">
    <property type="protein sequence ID" value="QKS72398.1"/>
    <property type="molecule type" value="Genomic_DNA"/>
</dbReference>
<accession>A0A859FHS8</accession>
<evidence type="ECO:0000313" key="1">
    <source>
        <dbReference type="EMBL" id="QKS72398.1"/>
    </source>
</evidence>
<proteinExistence type="predicted"/>
<sequence>MKKIFVILSLLFFVWRYIIPAFLAKEPNKALAPEKYEEEPVNNVPESDEAPKNEVVEKVKEEGLVNINEASLDELLLITGVGQDLAEKILACKEEVGSFKGEKDLLQVKGIGEKKLEQMSGSFTL</sequence>
<keyword evidence="2" id="KW-1185">Reference proteome</keyword>
<dbReference type="InterPro" id="IPR051675">
    <property type="entry name" value="Endo/Exo/Phosphatase_dom_1"/>
</dbReference>
<dbReference type="InterPro" id="IPR010994">
    <property type="entry name" value="RuvA_2-like"/>
</dbReference>
<dbReference type="NCBIfam" id="TIGR00426">
    <property type="entry name" value="competence protein ComEA helix-hairpin-helix repeat region"/>
    <property type="match status" value="1"/>
</dbReference>
<dbReference type="PANTHER" id="PTHR21180">
    <property type="entry name" value="ENDONUCLEASE/EXONUCLEASE/PHOSPHATASE FAMILY DOMAIN-CONTAINING PROTEIN 1"/>
    <property type="match status" value="1"/>
</dbReference>
<reference evidence="2" key="1">
    <citation type="submission" date="2019-07" db="EMBL/GenBank/DDBJ databases">
        <title>Bacillus alkalisoli sp. nov. isolated from saline soil.</title>
        <authorList>
            <person name="Sun J.-Q."/>
            <person name="Xu L."/>
        </authorList>
    </citation>
    <scope>NUCLEOTIDE SEQUENCE [LARGE SCALE GENOMIC DNA]</scope>
    <source>
        <strain evidence="2">M4U3P1</strain>
    </source>
</reference>
<protein>
    <submittedName>
        <fullName evidence="1">Helix-hairpin-helix domain-containing protein</fullName>
    </submittedName>
</protein>
<dbReference type="SUPFAM" id="SSF47781">
    <property type="entry name" value="RuvA domain 2-like"/>
    <property type="match status" value="1"/>
</dbReference>
<gene>
    <name evidence="1" type="ORF">FLK61_37870</name>
</gene>
<dbReference type="PANTHER" id="PTHR21180:SF32">
    <property type="entry name" value="ENDONUCLEASE_EXONUCLEASE_PHOSPHATASE FAMILY DOMAIN-CONTAINING PROTEIN 1"/>
    <property type="match status" value="1"/>
</dbReference>
<dbReference type="Pfam" id="PF12836">
    <property type="entry name" value="HHH_3"/>
    <property type="match status" value="1"/>
</dbReference>
<dbReference type="Gene3D" id="1.10.150.280">
    <property type="entry name" value="AF1531-like domain"/>
    <property type="match status" value="1"/>
</dbReference>
<dbReference type="RefSeq" id="WP_176010377.1">
    <property type="nucleotide sequence ID" value="NZ_CP041372.2"/>
</dbReference>
<name>A0A859FHS8_9BACI</name>
<organism evidence="1 2">
    <name type="scientific">Paenalkalicoccus suaedae</name>
    <dbReference type="NCBI Taxonomy" id="2592382"/>
    <lineage>
        <taxon>Bacteria</taxon>
        <taxon>Bacillati</taxon>
        <taxon>Bacillota</taxon>
        <taxon>Bacilli</taxon>
        <taxon>Bacillales</taxon>
        <taxon>Bacillaceae</taxon>
        <taxon>Paenalkalicoccus</taxon>
    </lineage>
</organism>
<dbReference type="Proteomes" id="UP000318138">
    <property type="component" value="Chromosome"/>
</dbReference>
<dbReference type="AlphaFoldDB" id="A0A859FHS8"/>
<evidence type="ECO:0000313" key="2">
    <source>
        <dbReference type="Proteomes" id="UP000318138"/>
    </source>
</evidence>